<accession>A0A8J6NLD1</accession>
<dbReference type="AlphaFoldDB" id="A0A8J6NLD1"/>
<proteinExistence type="inferred from homology"/>
<sequence length="98" mass="11207">MSKAKSKQTGKQKKVMFSLEATEAKDVVLMGDFNNWNPKTHPMKKERNGVWNKTVMLSPGKYEYKFLIDGNWVEDPQNDQTCLNCFGTQNSIFNLSGL</sequence>
<evidence type="ECO:0000313" key="3">
    <source>
        <dbReference type="EMBL" id="MBC8361922.1"/>
    </source>
</evidence>
<evidence type="ECO:0000313" key="4">
    <source>
        <dbReference type="Proteomes" id="UP000603434"/>
    </source>
</evidence>
<dbReference type="SUPFAM" id="SSF81296">
    <property type="entry name" value="E set domains"/>
    <property type="match status" value="1"/>
</dbReference>
<comment type="similarity">
    <text evidence="1">Belongs to the 5'-AMP-activated protein kinase beta subunit family.</text>
</comment>
<protein>
    <submittedName>
        <fullName evidence="3">Isoamylase early set domain-containing protein</fullName>
    </submittedName>
</protein>
<dbReference type="InterPro" id="IPR013783">
    <property type="entry name" value="Ig-like_fold"/>
</dbReference>
<name>A0A8J6NLD1_9BACT</name>
<evidence type="ECO:0000259" key="2">
    <source>
        <dbReference type="Pfam" id="PF16561"/>
    </source>
</evidence>
<comment type="caution">
    <text evidence="3">The sequence shown here is derived from an EMBL/GenBank/DDBJ whole genome shotgun (WGS) entry which is preliminary data.</text>
</comment>
<gene>
    <name evidence="3" type="ORF">H8E23_11035</name>
</gene>
<dbReference type="EMBL" id="JACNJH010000159">
    <property type="protein sequence ID" value="MBC8361922.1"/>
    <property type="molecule type" value="Genomic_DNA"/>
</dbReference>
<dbReference type="Gene3D" id="2.60.40.10">
    <property type="entry name" value="Immunoglobulins"/>
    <property type="match status" value="1"/>
</dbReference>
<dbReference type="CDD" id="cd07184">
    <property type="entry name" value="E_set_Isoamylase_like_N"/>
    <property type="match status" value="1"/>
</dbReference>
<feature type="domain" description="AMP-activated protein kinase glycogen-binding" evidence="2">
    <location>
        <begin position="23"/>
        <end position="90"/>
    </location>
</feature>
<organism evidence="3 4">
    <name type="scientific">Candidatus Desulfatibia profunda</name>
    <dbReference type="NCBI Taxonomy" id="2841695"/>
    <lineage>
        <taxon>Bacteria</taxon>
        <taxon>Pseudomonadati</taxon>
        <taxon>Thermodesulfobacteriota</taxon>
        <taxon>Desulfobacteria</taxon>
        <taxon>Desulfobacterales</taxon>
        <taxon>Desulfobacterales incertae sedis</taxon>
        <taxon>Candidatus Desulfatibia</taxon>
    </lineage>
</organism>
<evidence type="ECO:0000256" key="1">
    <source>
        <dbReference type="ARBA" id="ARBA00010926"/>
    </source>
</evidence>
<dbReference type="InterPro" id="IPR014756">
    <property type="entry name" value="Ig_E-set"/>
</dbReference>
<dbReference type="Pfam" id="PF16561">
    <property type="entry name" value="AMPK1_CBM"/>
    <property type="match status" value="1"/>
</dbReference>
<dbReference type="InterPro" id="IPR050827">
    <property type="entry name" value="CRP1_MDG1_kinase"/>
</dbReference>
<dbReference type="PANTHER" id="PTHR10343:SF84">
    <property type="entry name" value="5'-AMP-ACTIVATED PROTEIN KINASE SUBUNIT BETA-1"/>
    <property type="match status" value="1"/>
</dbReference>
<dbReference type="InterPro" id="IPR032640">
    <property type="entry name" value="AMPK1_CBM"/>
</dbReference>
<reference evidence="3 4" key="1">
    <citation type="submission" date="2020-08" db="EMBL/GenBank/DDBJ databases">
        <title>Bridging the membrane lipid divide: bacteria of the FCB group superphylum have the potential to synthesize archaeal ether lipids.</title>
        <authorList>
            <person name="Villanueva L."/>
            <person name="Von Meijenfeldt F.A.B."/>
            <person name="Westbye A.B."/>
            <person name="Yadav S."/>
            <person name="Hopmans E.C."/>
            <person name="Dutilh B.E."/>
            <person name="Sinninghe Damste J.S."/>
        </authorList>
    </citation>
    <scope>NUCLEOTIDE SEQUENCE [LARGE SCALE GENOMIC DNA]</scope>
    <source>
        <strain evidence="3">NIOZ-UU30</strain>
    </source>
</reference>
<dbReference type="Proteomes" id="UP000603434">
    <property type="component" value="Unassembled WGS sequence"/>
</dbReference>
<dbReference type="PANTHER" id="PTHR10343">
    <property type="entry name" value="5'-AMP-ACTIVATED PROTEIN KINASE , BETA SUBUNIT"/>
    <property type="match status" value="1"/>
</dbReference>